<dbReference type="EMBL" id="BSTX01000005">
    <property type="protein sequence ID" value="GLZ81361.1"/>
    <property type="molecule type" value="Genomic_DNA"/>
</dbReference>
<dbReference type="AlphaFoldDB" id="A0A9W6SS17"/>
<dbReference type="Pfam" id="PF04149">
    <property type="entry name" value="DUF397"/>
    <property type="match status" value="1"/>
</dbReference>
<evidence type="ECO:0000259" key="1">
    <source>
        <dbReference type="Pfam" id="PF04149"/>
    </source>
</evidence>
<keyword evidence="3" id="KW-1185">Reference proteome</keyword>
<comment type="caution">
    <text evidence="2">The sequence shown here is derived from an EMBL/GenBank/DDBJ whole genome shotgun (WGS) entry which is preliminary data.</text>
</comment>
<dbReference type="InterPro" id="IPR007278">
    <property type="entry name" value="DUF397"/>
</dbReference>
<dbReference type="Proteomes" id="UP001165079">
    <property type="component" value="Unassembled WGS sequence"/>
</dbReference>
<accession>A0A9W6SS17</accession>
<evidence type="ECO:0000313" key="2">
    <source>
        <dbReference type="EMBL" id="GLZ81361.1"/>
    </source>
</evidence>
<organism evidence="2 3">
    <name type="scientific">Actinorhabdospora filicis</name>
    <dbReference type="NCBI Taxonomy" id="1785913"/>
    <lineage>
        <taxon>Bacteria</taxon>
        <taxon>Bacillati</taxon>
        <taxon>Actinomycetota</taxon>
        <taxon>Actinomycetes</taxon>
        <taxon>Micromonosporales</taxon>
        <taxon>Micromonosporaceae</taxon>
        <taxon>Actinorhabdospora</taxon>
    </lineage>
</organism>
<protein>
    <recommendedName>
        <fullName evidence="1">DUF397 domain-containing protein</fullName>
    </recommendedName>
</protein>
<name>A0A9W6SS17_9ACTN</name>
<reference evidence="2" key="1">
    <citation type="submission" date="2023-03" db="EMBL/GenBank/DDBJ databases">
        <title>Actinorhabdospora filicis NBRC 111898.</title>
        <authorList>
            <person name="Ichikawa N."/>
            <person name="Sato H."/>
            <person name="Tonouchi N."/>
        </authorList>
    </citation>
    <scope>NUCLEOTIDE SEQUENCE</scope>
    <source>
        <strain evidence="2">NBRC 111898</strain>
    </source>
</reference>
<sequence>MKPEWRKSSRSQGNGAACVQMRLTGPAGSVEVGDSKLAETPVLTISQSNWSGFLATLTR</sequence>
<dbReference type="RefSeq" id="WP_285666814.1">
    <property type="nucleotide sequence ID" value="NZ_BSTX01000005.1"/>
</dbReference>
<evidence type="ECO:0000313" key="3">
    <source>
        <dbReference type="Proteomes" id="UP001165079"/>
    </source>
</evidence>
<gene>
    <name evidence="2" type="ORF">Afil01_61680</name>
</gene>
<proteinExistence type="predicted"/>
<feature type="domain" description="DUF397" evidence="1">
    <location>
        <begin position="4"/>
        <end position="57"/>
    </location>
</feature>